<sequence length="220" mass="24774">MSVSEAALTTMIVNGQAKNRVRVGLMSRVWRFEYPVRTDHQLLSMNEALKAMARDISDLKVTTRKTLTEANCQANDDVRRHTGNGHCGSGNRGECRESRPAEANNGAMVRSFPYGVVQDAQSVHRQEPAIENVRERYGFRQCVFPASRKGQGDNGPDAHQAYRFDLFGAYQGQHDQRGRVLYPGDISNAHGQNRRLTHVQDRDYRGLAVVRIVPYTGKEE</sequence>
<dbReference type="EMBL" id="JAIWYP010000008">
    <property type="protein sequence ID" value="KAH3780359.1"/>
    <property type="molecule type" value="Genomic_DNA"/>
</dbReference>
<name>A0A9D4EJD9_DREPO</name>
<evidence type="ECO:0000313" key="1">
    <source>
        <dbReference type="EMBL" id="KAH3780359.1"/>
    </source>
</evidence>
<gene>
    <name evidence="1" type="ORF">DPMN_158172</name>
</gene>
<protein>
    <submittedName>
        <fullName evidence="1">Uncharacterized protein</fullName>
    </submittedName>
</protein>
<keyword evidence="2" id="KW-1185">Reference proteome</keyword>
<dbReference type="Proteomes" id="UP000828390">
    <property type="component" value="Unassembled WGS sequence"/>
</dbReference>
<reference evidence="1" key="2">
    <citation type="submission" date="2020-11" db="EMBL/GenBank/DDBJ databases">
        <authorList>
            <person name="McCartney M.A."/>
            <person name="Auch B."/>
            <person name="Kono T."/>
            <person name="Mallez S."/>
            <person name="Becker A."/>
            <person name="Gohl D.M."/>
            <person name="Silverstein K.A.T."/>
            <person name="Koren S."/>
            <person name="Bechman K.B."/>
            <person name="Herman A."/>
            <person name="Abrahante J.E."/>
            <person name="Garbe J."/>
        </authorList>
    </citation>
    <scope>NUCLEOTIDE SEQUENCE</scope>
    <source>
        <strain evidence="1">Duluth1</strain>
        <tissue evidence="1">Whole animal</tissue>
    </source>
</reference>
<dbReference type="AlphaFoldDB" id="A0A9D4EJD9"/>
<reference evidence="1" key="1">
    <citation type="journal article" date="2019" name="bioRxiv">
        <title>The Genome of the Zebra Mussel, Dreissena polymorpha: A Resource for Invasive Species Research.</title>
        <authorList>
            <person name="McCartney M.A."/>
            <person name="Auch B."/>
            <person name="Kono T."/>
            <person name="Mallez S."/>
            <person name="Zhang Y."/>
            <person name="Obille A."/>
            <person name="Becker A."/>
            <person name="Abrahante J.E."/>
            <person name="Garbe J."/>
            <person name="Badalamenti J.P."/>
            <person name="Herman A."/>
            <person name="Mangelson H."/>
            <person name="Liachko I."/>
            <person name="Sullivan S."/>
            <person name="Sone E.D."/>
            <person name="Koren S."/>
            <person name="Silverstein K.A.T."/>
            <person name="Beckman K.B."/>
            <person name="Gohl D.M."/>
        </authorList>
    </citation>
    <scope>NUCLEOTIDE SEQUENCE</scope>
    <source>
        <strain evidence="1">Duluth1</strain>
        <tissue evidence="1">Whole animal</tissue>
    </source>
</reference>
<proteinExistence type="predicted"/>
<comment type="caution">
    <text evidence="1">The sequence shown here is derived from an EMBL/GenBank/DDBJ whole genome shotgun (WGS) entry which is preliminary data.</text>
</comment>
<accession>A0A9D4EJD9</accession>
<evidence type="ECO:0000313" key="2">
    <source>
        <dbReference type="Proteomes" id="UP000828390"/>
    </source>
</evidence>
<organism evidence="1 2">
    <name type="scientific">Dreissena polymorpha</name>
    <name type="common">Zebra mussel</name>
    <name type="synonym">Mytilus polymorpha</name>
    <dbReference type="NCBI Taxonomy" id="45954"/>
    <lineage>
        <taxon>Eukaryota</taxon>
        <taxon>Metazoa</taxon>
        <taxon>Spiralia</taxon>
        <taxon>Lophotrochozoa</taxon>
        <taxon>Mollusca</taxon>
        <taxon>Bivalvia</taxon>
        <taxon>Autobranchia</taxon>
        <taxon>Heteroconchia</taxon>
        <taxon>Euheterodonta</taxon>
        <taxon>Imparidentia</taxon>
        <taxon>Neoheterodontei</taxon>
        <taxon>Myida</taxon>
        <taxon>Dreissenoidea</taxon>
        <taxon>Dreissenidae</taxon>
        <taxon>Dreissena</taxon>
    </lineage>
</organism>